<dbReference type="HOGENOM" id="CLU_106166_1_1_9"/>
<comment type="similarity">
    <text evidence="6">Belongs to the UPF0316 family.</text>
</comment>
<evidence type="ECO:0000256" key="2">
    <source>
        <dbReference type="ARBA" id="ARBA00022475"/>
    </source>
</evidence>
<dbReference type="KEGG" id="awo:Awo_c32160"/>
<keyword evidence="2 6" id="KW-1003">Cell membrane</keyword>
<keyword evidence="4 6" id="KW-1133">Transmembrane helix</keyword>
<dbReference type="PANTHER" id="PTHR40060">
    <property type="entry name" value="UPF0316 PROTEIN YEBE"/>
    <property type="match status" value="1"/>
</dbReference>
<dbReference type="InterPro" id="IPR019264">
    <property type="entry name" value="DUF2179"/>
</dbReference>
<reference evidence="9 10" key="2">
    <citation type="journal article" date="2012" name="PLoS ONE">
        <title>An ancient pathway combining carbon dioxide fixation with the generation and utilization of a sodium ion gradient for ATP synthesis.</title>
        <authorList>
            <person name="Poehlein A."/>
            <person name="Schmidt S."/>
            <person name="Kaster A.K."/>
            <person name="Goenrich M."/>
            <person name="Vollmers J."/>
            <person name="Thurmer A."/>
            <person name="Bertsch J."/>
            <person name="Schuchmann K."/>
            <person name="Voigt B."/>
            <person name="Hecker M."/>
            <person name="Daniel R."/>
            <person name="Thauer R.K."/>
            <person name="Gottschalk G."/>
            <person name="Muller V."/>
        </authorList>
    </citation>
    <scope>NUCLEOTIDE SEQUENCE [LARGE SCALE GENOMIC DNA]</scope>
    <source>
        <strain evidence="10">ATCC 29683 / DSM 1030 / JCM 2381 / KCTC 1655 / WB1</strain>
    </source>
</reference>
<dbReference type="RefSeq" id="WP_014357540.1">
    <property type="nucleotide sequence ID" value="NC_016894.1"/>
</dbReference>
<evidence type="ECO:0000259" key="8">
    <source>
        <dbReference type="Pfam" id="PF18955"/>
    </source>
</evidence>
<dbReference type="PANTHER" id="PTHR40060:SF1">
    <property type="entry name" value="UPF0316 PROTEIN YEBE"/>
    <property type="match status" value="1"/>
</dbReference>
<keyword evidence="3 6" id="KW-0812">Transmembrane</keyword>
<comment type="subcellular location">
    <subcellularLocation>
        <location evidence="1 6">Cell membrane</location>
        <topology evidence="1 6">Multi-pass membrane protein</topology>
    </subcellularLocation>
</comment>
<evidence type="ECO:0000259" key="7">
    <source>
        <dbReference type="Pfam" id="PF10035"/>
    </source>
</evidence>
<dbReference type="STRING" id="931626.Awo_c32160"/>
<dbReference type="InterPro" id="IPR022930">
    <property type="entry name" value="UPF0316"/>
</dbReference>
<sequence length="212" mass="24280">MTKLLLIVIVQLLYVPMLTLRTICMVKNLKILTALFGFLEALISIFALSIVLSGEQSIAEMIVYAIGFAVGLIVGISIEKKLAIGFSSIQVNIEKYNDKLIELLRDDGFGVTVYYGEGKDGKRINLDILTKRKKEKYLLQLINQYEPNAFVMSFEPKMFRGGYLTEMMSRRARNRQENKKLEINPSKNVIVKTFEELKCEAEALKKNWNRDQ</sequence>
<dbReference type="eggNOG" id="COG4843">
    <property type="taxonomic scope" value="Bacteria"/>
</dbReference>
<dbReference type="Pfam" id="PF10035">
    <property type="entry name" value="DUF2179"/>
    <property type="match status" value="1"/>
</dbReference>
<evidence type="ECO:0000313" key="10">
    <source>
        <dbReference type="Proteomes" id="UP000007177"/>
    </source>
</evidence>
<name>H6LJL6_ACEWD</name>
<feature type="transmembrane region" description="Helical" evidence="6">
    <location>
        <begin position="31"/>
        <end position="54"/>
    </location>
</feature>
<keyword evidence="10" id="KW-1185">Reference proteome</keyword>
<dbReference type="AlphaFoldDB" id="H6LJL6"/>
<evidence type="ECO:0000256" key="6">
    <source>
        <dbReference type="HAMAP-Rule" id="MF_01515"/>
    </source>
</evidence>
<evidence type="ECO:0000313" key="9">
    <source>
        <dbReference type="EMBL" id="AFA49944.1"/>
    </source>
</evidence>
<gene>
    <name evidence="9" type="ordered locus">Awo_c32160</name>
</gene>
<proteinExistence type="inferred from homology"/>
<dbReference type="CDD" id="cd16381">
    <property type="entry name" value="YitT_C_like_1"/>
    <property type="match status" value="1"/>
</dbReference>
<organism evidence="9 10">
    <name type="scientific">Acetobacterium woodii (strain ATCC 29683 / DSM 1030 / JCM 2381 / KCTC 1655 / WB1)</name>
    <dbReference type="NCBI Taxonomy" id="931626"/>
    <lineage>
        <taxon>Bacteria</taxon>
        <taxon>Bacillati</taxon>
        <taxon>Bacillota</taxon>
        <taxon>Clostridia</taxon>
        <taxon>Eubacteriales</taxon>
        <taxon>Eubacteriaceae</taxon>
        <taxon>Acetobacterium</taxon>
    </lineage>
</organism>
<keyword evidence="5 6" id="KW-0472">Membrane</keyword>
<evidence type="ECO:0000256" key="4">
    <source>
        <dbReference type="ARBA" id="ARBA00022989"/>
    </source>
</evidence>
<evidence type="ECO:0000256" key="5">
    <source>
        <dbReference type="ARBA" id="ARBA00023136"/>
    </source>
</evidence>
<dbReference type="Proteomes" id="UP000007177">
    <property type="component" value="Chromosome"/>
</dbReference>
<feature type="domain" description="DUF5698" evidence="8">
    <location>
        <begin position="19"/>
        <end position="76"/>
    </location>
</feature>
<evidence type="ECO:0000256" key="1">
    <source>
        <dbReference type="ARBA" id="ARBA00004651"/>
    </source>
</evidence>
<feature type="domain" description="DUF2179" evidence="7">
    <location>
        <begin position="109"/>
        <end position="161"/>
    </location>
</feature>
<protein>
    <recommendedName>
        <fullName evidence="6">UPF0316 protein Awo_c32160</fullName>
    </recommendedName>
</protein>
<dbReference type="GO" id="GO:0005886">
    <property type="term" value="C:plasma membrane"/>
    <property type="evidence" value="ECO:0007669"/>
    <property type="project" value="UniProtKB-SubCell"/>
</dbReference>
<dbReference type="OrthoDB" id="48231at2"/>
<accession>H6LJL6</accession>
<feature type="transmembrane region" description="Helical" evidence="6">
    <location>
        <begin position="61"/>
        <end position="78"/>
    </location>
</feature>
<dbReference type="EMBL" id="CP002987">
    <property type="protein sequence ID" value="AFA49944.1"/>
    <property type="molecule type" value="Genomic_DNA"/>
</dbReference>
<dbReference type="InterPro" id="IPR044035">
    <property type="entry name" value="DUF5698"/>
</dbReference>
<dbReference type="HAMAP" id="MF_01515">
    <property type="entry name" value="UPF0316"/>
    <property type="match status" value="1"/>
</dbReference>
<reference evidence="10" key="1">
    <citation type="submission" date="2011-07" db="EMBL/GenBank/DDBJ databases">
        <title>Complete genome sequence of Acetobacterium woodii.</title>
        <authorList>
            <person name="Poehlein A."/>
            <person name="Schmidt S."/>
            <person name="Kaster A.-K."/>
            <person name="Goenrich M."/>
            <person name="Vollmers J."/>
            <person name="Thuermer A."/>
            <person name="Gottschalk G."/>
            <person name="Thauer R.K."/>
            <person name="Daniel R."/>
            <person name="Mueller V."/>
        </authorList>
    </citation>
    <scope>NUCLEOTIDE SEQUENCE [LARGE SCALE GENOMIC DNA]</scope>
    <source>
        <strain evidence="10">ATCC 29683 / DSM 1030 / JCM 2381 / KCTC 1655 / WB1</strain>
    </source>
</reference>
<dbReference type="NCBIfam" id="NF003194">
    <property type="entry name" value="PRK04164.1-5"/>
    <property type="match status" value="1"/>
</dbReference>
<evidence type="ECO:0000256" key="3">
    <source>
        <dbReference type="ARBA" id="ARBA00022692"/>
    </source>
</evidence>
<dbReference type="Pfam" id="PF18955">
    <property type="entry name" value="DUF5698"/>
    <property type="match status" value="1"/>
</dbReference>